<evidence type="ECO:0000313" key="2">
    <source>
        <dbReference type="Proteomes" id="UP000095282"/>
    </source>
</evidence>
<name>A0A1I7TLE7_9PELO</name>
<feature type="coiled-coil region" evidence="1">
    <location>
        <begin position="42"/>
        <end position="69"/>
    </location>
</feature>
<dbReference type="GO" id="GO:0060271">
    <property type="term" value="P:cilium assembly"/>
    <property type="evidence" value="ECO:0007669"/>
    <property type="project" value="InterPro"/>
</dbReference>
<dbReference type="STRING" id="1561998.A0A1I7TLE7"/>
<dbReference type="eggNOG" id="ENOG502SDMB">
    <property type="taxonomic scope" value="Eukaryota"/>
</dbReference>
<keyword evidence="1" id="KW-0175">Coiled coil</keyword>
<dbReference type="PANTHER" id="PTHR28596:SF1">
    <property type="entry name" value="BBSOME-INTERACTING PROTEIN 1"/>
    <property type="match status" value="1"/>
</dbReference>
<sequence>MNEPVKLEEKSWTEECYLLKEDESLTPIFCKPKLIPLKTITTQKIEKVQKEQKEKLEALEKKKESSNEVTEEDKLVKQLSAAKIREPDIWTASV</sequence>
<dbReference type="InterPro" id="IPR028233">
    <property type="entry name" value="BBIP10"/>
</dbReference>
<dbReference type="Pfam" id="PF14777">
    <property type="entry name" value="BBIP10"/>
    <property type="match status" value="1"/>
</dbReference>
<reference evidence="3" key="1">
    <citation type="submission" date="2016-11" db="UniProtKB">
        <authorList>
            <consortium name="WormBaseParasite"/>
        </authorList>
    </citation>
    <scope>IDENTIFICATION</scope>
</reference>
<dbReference type="Proteomes" id="UP000095282">
    <property type="component" value="Unplaced"/>
</dbReference>
<proteinExistence type="predicted"/>
<evidence type="ECO:0000313" key="3">
    <source>
        <dbReference type="WBParaSite" id="Csp11.Scaffold628.g7079.t1"/>
    </source>
</evidence>
<organism evidence="2 3">
    <name type="scientific">Caenorhabditis tropicalis</name>
    <dbReference type="NCBI Taxonomy" id="1561998"/>
    <lineage>
        <taxon>Eukaryota</taxon>
        <taxon>Metazoa</taxon>
        <taxon>Ecdysozoa</taxon>
        <taxon>Nematoda</taxon>
        <taxon>Chromadorea</taxon>
        <taxon>Rhabditida</taxon>
        <taxon>Rhabditina</taxon>
        <taxon>Rhabditomorpha</taxon>
        <taxon>Rhabditoidea</taxon>
        <taxon>Rhabditidae</taxon>
        <taxon>Peloderinae</taxon>
        <taxon>Caenorhabditis</taxon>
    </lineage>
</organism>
<accession>A0A1I7TLE7</accession>
<protein>
    <submittedName>
        <fullName evidence="3">Dynein assembly factor 4, axonemal</fullName>
    </submittedName>
</protein>
<dbReference type="PANTHER" id="PTHR28596">
    <property type="entry name" value="BBSOME-INTERACTING PROTEIN 1"/>
    <property type="match status" value="1"/>
</dbReference>
<dbReference type="AlphaFoldDB" id="A0A1I7TLE7"/>
<dbReference type="GO" id="GO:0097500">
    <property type="term" value="P:receptor localization to non-motile cilium"/>
    <property type="evidence" value="ECO:0007669"/>
    <property type="project" value="TreeGrafter"/>
</dbReference>
<dbReference type="WBParaSite" id="Csp11.Scaffold628.g7079.t1">
    <property type="protein sequence ID" value="Csp11.Scaffold628.g7079.t1"/>
    <property type="gene ID" value="Csp11.Scaffold628.g7079"/>
</dbReference>
<dbReference type="GO" id="GO:0034464">
    <property type="term" value="C:BBSome"/>
    <property type="evidence" value="ECO:0007669"/>
    <property type="project" value="InterPro"/>
</dbReference>
<keyword evidence="2" id="KW-1185">Reference proteome</keyword>
<evidence type="ECO:0000256" key="1">
    <source>
        <dbReference type="SAM" id="Coils"/>
    </source>
</evidence>